<evidence type="ECO:0000313" key="9">
    <source>
        <dbReference type="EMBL" id="GAA4385756.1"/>
    </source>
</evidence>
<dbReference type="InterPro" id="IPR036291">
    <property type="entry name" value="NAD(P)-bd_dom_sf"/>
</dbReference>
<dbReference type="PANTHER" id="PTHR35786:SF1">
    <property type="entry name" value="REDOX-SENSING TRANSCRIPTIONAL REPRESSOR REX 1"/>
    <property type="match status" value="1"/>
</dbReference>
<dbReference type="InterPro" id="IPR003781">
    <property type="entry name" value="CoA-bd"/>
</dbReference>
<dbReference type="NCBIfam" id="NF003992">
    <property type="entry name" value="PRK05472.2-1"/>
    <property type="match status" value="1"/>
</dbReference>
<evidence type="ECO:0000256" key="6">
    <source>
        <dbReference type="HAMAP-Rule" id="MF_01131"/>
    </source>
</evidence>
<dbReference type="NCBIfam" id="NF003994">
    <property type="entry name" value="PRK05472.2-3"/>
    <property type="match status" value="1"/>
</dbReference>
<dbReference type="Gene3D" id="3.40.50.720">
    <property type="entry name" value="NAD(P)-binding Rossmann-like Domain"/>
    <property type="match status" value="1"/>
</dbReference>
<dbReference type="HAMAP" id="MF_01131">
    <property type="entry name" value="Rex"/>
    <property type="match status" value="1"/>
</dbReference>
<feature type="domain" description="CoA-binding" evidence="8">
    <location>
        <begin position="92"/>
        <end position="193"/>
    </location>
</feature>
<evidence type="ECO:0000256" key="1">
    <source>
        <dbReference type="ARBA" id="ARBA00022490"/>
    </source>
</evidence>
<dbReference type="Proteomes" id="UP001500642">
    <property type="component" value="Unassembled WGS sequence"/>
</dbReference>
<reference evidence="10" key="1">
    <citation type="journal article" date="2019" name="Int. J. Syst. Evol. Microbiol.">
        <title>The Global Catalogue of Microorganisms (GCM) 10K type strain sequencing project: providing services to taxonomists for standard genome sequencing and annotation.</title>
        <authorList>
            <consortium name="The Broad Institute Genomics Platform"/>
            <consortium name="The Broad Institute Genome Sequencing Center for Infectious Disease"/>
            <person name="Wu L."/>
            <person name="Ma J."/>
        </authorList>
    </citation>
    <scope>NUCLEOTIDE SEQUENCE [LARGE SCALE GENOMIC DNA]</scope>
    <source>
        <strain evidence="10">JCM 17808</strain>
    </source>
</reference>
<evidence type="ECO:0000256" key="7">
    <source>
        <dbReference type="SAM" id="MobiDB-lite"/>
    </source>
</evidence>
<evidence type="ECO:0000256" key="2">
    <source>
        <dbReference type="ARBA" id="ARBA00022491"/>
    </source>
</evidence>
<comment type="subcellular location">
    <subcellularLocation>
        <location evidence="6">Cytoplasm</location>
    </subcellularLocation>
</comment>
<dbReference type="Pfam" id="PF02629">
    <property type="entry name" value="CoA_binding"/>
    <property type="match status" value="1"/>
</dbReference>
<dbReference type="SUPFAM" id="SSF46785">
    <property type="entry name" value="Winged helix' DNA-binding domain"/>
    <property type="match status" value="1"/>
</dbReference>
<dbReference type="InterPro" id="IPR009718">
    <property type="entry name" value="Rex_DNA-bd_C_dom"/>
</dbReference>
<name>A0ABP8J632_9MICO</name>
<dbReference type="NCBIfam" id="NF003995">
    <property type="entry name" value="PRK05472.2-4"/>
    <property type="match status" value="1"/>
</dbReference>
<organism evidence="9 10">
    <name type="scientific">Brevibacterium pityocampae</name>
    <dbReference type="NCBI Taxonomy" id="506594"/>
    <lineage>
        <taxon>Bacteria</taxon>
        <taxon>Bacillati</taxon>
        <taxon>Actinomycetota</taxon>
        <taxon>Actinomycetes</taxon>
        <taxon>Micrococcales</taxon>
        <taxon>Brevibacteriaceae</taxon>
        <taxon>Brevibacterium</taxon>
    </lineage>
</organism>
<keyword evidence="3 6" id="KW-0805">Transcription regulation</keyword>
<evidence type="ECO:0000256" key="4">
    <source>
        <dbReference type="ARBA" id="ARBA00023125"/>
    </source>
</evidence>
<keyword evidence="10" id="KW-1185">Reference proteome</keyword>
<proteinExistence type="inferred from homology"/>
<comment type="function">
    <text evidence="6">Modulates transcription in response to changes in cellular NADH/NAD(+) redox state.</text>
</comment>
<dbReference type="InterPro" id="IPR036390">
    <property type="entry name" value="WH_DNA-bd_sf"/>
</dbReference>
<dbReference type="PANTHER" id="PTHR35786">
    <property type="entry name" value="REDOX-SENSING TRANSCRIPTIONAL REPRESSOR REX"/>
    <property type="match status" value="1"/>
</dbReference>
<keyword evidence="2 6" id="KW-0678">Repressor</keyword>
<dbReference type="EMBL" id="BAABGL010000003">
    <property type="protein sequence ID" value="GAA4385756.1"/>
    <property type="molecule type" value="Genomic_DNA"/>
</dbReference>
<evidence type="ECO:0000313" key="10">
    <source>
        <dbReference type="Proteomes" id="UP001500642"/>
    </source>
</evidence>
<gene>
    <name evidence="6" type="primary">rex</name>
    <name evidence="9" type="ORF">GCM10023167_07910</name>
</gene>
<dbReference type="InterPro" id="IPR022876">
    <property type="entry name" value="Tscrpt_rep_Rex"/>
</dbReference>
<feature type="DNA-binding region" description="H-T-H motif" evidence="6">
    <location>
        <begin position="29"/>
        <end position="68"/>
    </location>
</feature>
<keyword evidence="5 6" id="KW-0804">Transcription</keyword>
<feature type="region of interest" description="Disordered" evidence="7">
    <location>
        <begin position="222"/>
        <end position="252"/>
    </location>
</feature>
<keyword evidence="1 6" id="KW-0963">Cytoplasm</keyword>
<evidence type="ECO:0000259" key="8">
    <source>
        <dbReference type="SMART" id="SM00881"/>
    </source>
</evidence>
<feature type="binding site" evidence="6">
    <location>
        <begin position="103"/>
        <end position="108"/>
    </location>
    <ligand>
        <name>NAD(+)</name>
        <dbReference type="ChEBI" id="CHEBI:57540"/>
    </ligand>
</feature>
<dbReference type="SUPFAM" id="SSF51735">
    <property type="entry name" value="NAD(P)-binding Rossmann-fold domains"/>
    <property type="match status" value="1"/>
</dbReference>
<evidence type="ECO:0000256" key="5">
    <source>
        <dbReference type="ARBA" id="ARBA00023163"/>
    </source>
</evidence>
<keyword evidence="6" id="KW-0520">NAD</keyword>
<dbReference type="NCBIfam" id="NF003996">
    <property type="entry name" value="PRK05472.2-5"/>
    <property type="match status" value="1"/>
</dbReference>
<protein>
    <recommendedName>
        <fullName evidence="6">Redox-sensing transcriptional repressor Rex</fullName>
    </recommendedName>
</protein>
<dbReference type="Gene3D" id="1.10.10.10">
    <property type="entry name" value="Winged helix-like DNA-binding domain superfamily/Winged helix DNA-binding domain"/>
    <property type="match status" value="1"/>
</dbReference>
<accession>A0ABP8J632</accession>
<dbReference type="Pfam" id="PF06971">
    <property type="entry name" value="Put_DNA-bind_N"/>
    <property type="match status" value="1"/>
</dbReference>
<comment type="subunit">
    <text evidence="6">Homodimer.</text>
</comment>
<evidence type="ECO:0000256" key="3">
    <source>
        <dbReference type="ARBA" id="ARBA00023015"/>
    </source>
</evidence>
<comment type="similarity">
    <text evidence="6">Belongs to the transcriptional regulatory Rex family.</text>
</comment>
<dbReference type="InterPro" id="IPR036388">
    <property type="entry name" value="WH-like_DNA-bd_sf"/>
</dbReference>
<feature type="compositionally biased region" description="Low complexity" evidence="7">
    <location>
        <begin position="231"/>
        <end position="252"/>
    </location>
</feature>
<keyword evidence="4 6" id="KW-0238">DNA-binding</keyword>
<dbReference type="SMART" id="SM00881">
    <property type="entry name" value="CoA_binding"/>
    <property type="match status" value="1"/>
</dbReference>
<comment type="caution">
    <text evidence="9">The sequence shown here is derived from an EMBL/GenBank/DDBJ whole genome shotgun (WGS) entry which is preliminary data.</text>
</comment>
<sequence length="252" mass="25978">MVDTVPRSASRPGMPARAVPAPVVGRLPGYLQALEALISERVPTVSSEELAGMCGVRSAILRRDLSHLESAGRRGVGYDCAALAATIREFLGVDRTRRIGIIGAGRLGSALADYAGIPDRGFALHGVFDIDPAVIGTTVGGVAVAPVAEIHRVVAAERIELIVIAVPASSAQAAADAAVDAGVRGLMSFAPVVLTVPSEVSVRHVDLATELQVLAYYTSVESPDTRPAAPGTDPAGARTDTDAPADTTEQQQ</sequence>